<dbReference type="Gene3D" id="3.40.50.300">
    <property type="entry name" value="P-loop containing nucleotide triphosphate hydrolases"/>
    <property type="match status" value="1"/>
</dbReference>
<keyword evidence="5" id="KW-0175">Coiled coil</keyword>
<comment type="caution">
    <text evidence="6">The sequence shown here is derived from an EMBL/GenBank/DDBJ whole genome shotgun (WGS) entry which is preliminary data.</text>
</comment>
<dbReference type="STRING" id="1920490.GCA_001895925_01282"/>
<keyword evidence="3" id="KW-1133">Transmembrane helix</keyword>
<evidence type="ECO:0000256" key="2">
    <source>
        <dbReference type="ARBA" id="ARBA00022692"/>
    </source>
</evidence>
<dbReference type="GO" id="GO:0016020">
    <property type="term" value="C:membrane"/>
    <property type="evidence" value="ECO:0007669"/>
    <property type="project" value="UniProtKB-SubCell"/>
</dbReference>
<evidence type="ECO:0000256" key="5">
    <source>
        <dbReference type="SAM" id="Coils"/>
    </source>
</evidence>
<organism evidence="6 7">
    <name type="scientific">Phormidesmis priestleyi ULC007</name>
    <dbReference type="NCBI Taxonomy" id="1920490"/>
    <lineage>
        <taxon>Bacteria</taxon>
        <taxon>Bacillati</taxon>
        <taxon>Cyanobacteriota</taxon>
        <taxon>Cyanophyceae</taxon>
        <taxon>Leptolyngbyales</taxon>
        <taxon>Leptolyngbyaceae</taxon>
        <taxon>Phormidesmis</taxon>
    </lineage>
</organism>
<evidence type="ECO:0000256" key="4">
    <source>
        <dbReference type="ARBA" id="ARBA00023136"/>
    </source>
</evidence>
<sequence length="528" mass="57961">MTVQLRRSLVLGGVGLTLFVWLFENLSHSLGEWAPAIVIGSGIAWLFLRFQSSDSVKSNAAPVNLTAVKTALADAEGVINQLAVEVNDQTINGSAQQLSELRSQINQITRELQRDQIRLVVMGGKSVGKTSLTQLLQSTWASELSQKLSLSDTPELFAATEDGIVAERDAWKLARAADLILFLTNGDLTASQLQVIQKLAAAHKRIVLLLNKQDHYLPDEQQQLLNQIRQRAEKILTSQDVIAIATDPKPRKVRQHQADGSIKEWLETPAPQISALTDRLSQILLHEGDQLVLASSFGAVNEIKTEAKKALNTVRRDRALPLIDQAQWIVATTAFANPFPALDLLAAAAINAQMVMDLSQLYQQKFSLTQAKTVATTMASLMVKLGVVEISTQAIATVLKTNVVTYVAGGLLQGVSAAYLTRLAGLTLIEYFEGDIPDGTVKRDLLQQIMEKIFQQNQRIPFLQAFVKQAVDKLKSTALAPKMEPWTTEPMAELPAPQEQLLQMGAKLEDEPFQSPILLEMPEEIIAS</sequence>
<keyword evidence="4" id="KW-0472">Membrane</keyword>
<keyword evidence="7" id="KW-1185">Reference proteome</keyword>
<protein>
    <submittedName>
        <fullName evidence="6">DUF697 domain-containing protein</fullName>
    </submittedName>
</protein>
<dbReference type="InterPro" id="IPR021147">
    <property type="entry name" value="DUF697"/>
</dbReference>
<comment type="subcellular location">
    <subcellularLocation>
        <location evidence="1">Membrane</location>
        <topology evidence="1">Multi-pass membrane protein</topology>
    </subcellularLocation>
</comment>
<dbReference type="Pfam" id="PF05128">
    <property type="entry name" value="DUF697"/>
    <property type="match status" value="1"/>
</dbReference>
<reference evidence="6 7" key="2">
    <citation type="submission" date="2018-03" db="EMBL/GenBank/DDBJ databases">
        <title>The ancient ancestry and fast evolution of plastids.</title>
        <authorList>
            <person name="Moore K.R."/>
            <person name="Magnabosco C."/>
            <person name="Momper L."/>
            <person name="Gold D.A."/>
            <person name="Bosak T."/>
            <person name="Fournier G.P."/>
        </authorList>
    </citation>
    <scope>NUCLEOTIDE SEQUENCE [LARGE SCALE GENOMIC DNA]</scope>
    <source>
        <strain evidence="6 7">ULC007</strain>
    </source>
</reference>
<dbReference type="RefSeq" id="WP_073073895.1">
    <property type="nucleotide sequence ID" value="NZ_MPPI01000027.1"/>
</dbReference>
<gene>
    <name evidence="6" type="ORF">C7B65_21555</name>
</gene>
<dbReference type="Proteomes" id="UP000238634">
    <property type="component" value="Unassembled WGS sequence"/>
</dbReference>
<keyword evidence="2" id="KW-0812">Transmembrane</keyword>
<dbReference type="SUPFAM" id="SSF52540">
    <property type="entry name" value="P-loop containing nucleoside triphosphate hydrolases"/>
    <property type="match status" value="1"/>
</dbReference>
<proteinExistence type="predicted"/>
<dbReference type="AlphaFoldDB" id="A0A2T1D7L8"/>
<dbReference type="EMBL" id="PVWG01000041">
    <property type="protein sequence ID" value="PSB16505.1"/>
    <property type="molecule type" value="Genomic_DNA"/>
</dbReference>
<feature type="coiled-coil region" evidence="5">
    <location>
        <begin position="91"/>
        <end position="118"/>
    </location>
</feature>
<evidence type="ECO:0000256" key="3">
    <source>
        <dbReference type="ARBA" id="ARBA00022989"/>
    </source>
</evidence>
<evidence type="ECO:0000313" key="7">
    <source>
        <dbReference type="Proteomes" id="UP000238634"/>
    </source>
</evidence>
<name>A0A2T1D7L8_9CYAN</name>
<reference evidence="6 7" key="1">
    <citation type="submission" date="2018-02" db="EMBL/GenBank/DDBJ databases">
        <authorList>
            <person name="Cohen D.B."/>
            <person name="Kent A.D."/>
        </authorList>
    </citation>
    <scope>NUCLEOTIDE SEQUENCE [LARGE SCALE GENOMIC DNA]</scope>
    <source>
        <strain evidence="6 7">ULC007</strain>
    </source>
</reference>
<dbReference type="InterPro" id="IPR027417">
    <property type="entry name" value="P-loop_NTPase"/>
</dbReference>
<accession>A0A2T1D7L8</accession>
<evidence type="ECO:0000256" key="1">
    <source>
        <dbReference type="ARBA" id="ARBA00004141"/>
    </source>
</evidence>
<dbReference type="OrthoDB" id="467934at2"/>
<evidence type="ECO:0000313" key="6">
    <source>
        <dbReference type="EMBL" id="PSB16505.1"/>
    </source>
</evidence>